<comment type="caution">
    <text evidence="2">The sequence shown here is derived from an EMBL/GenBank/DDBJ whole genome shotgun (WGS) entry which is preliminary data.</text>
</comment>
<proteinExistence type="predicted"/>
<name>A0ABP9DDV0_9BACT</name>
<dbReference type="EMBL" id="BAABJX010000038">
    <property type="protein sequence ID" value="GAA4839655.1"/>
    <property type="molecule type" value="Genomic_DNA"/>
</dbReference>
<evidence type="ECO:0008006" key="4">
    <source>
        <dbReference type="Google" id="ProtNLM"/>
    </source>
</evidence>
<organism evidence="2 3">
    <name type="scientific">Algivirga pacifica</name>
    <dbReference type="NCBI Taxonomy" id="1162670"/>
    <lineage>
        <taxon>Bacteria</taxon>
        <taxon>Pseudomonadati</taxon>
        <taxon>Bacteroidota</taxon>
        <taxon>Cytophagia</taxon>
        <taxon>Cytophagales</taxon>
        <taxon>Flammeovirgaceae</taxon>
        <taxon>Algivirga</taxon>
    </lineage>
</organism>
<accession>A0ABP9DDV0</accession>
<evidence type="ECO:0000313" key="2">
    <source>
        <dbReference type="EMBL" id="GAA4839655.1"/>
    </source>
</evidence>
<protein>
    <recommendedName>
        <fullName evidence="4">Calx-beta domain-containing protein</fullName>
    </recommendedName>
</protein>
<evidence type="ECO:0000256" key="1">
    <source>
        <dbReference type="SAM" id="MobiDB-lite"/>
    </source>
</evidence>
<feature type="compositionally biased region" description="Polar residues" evidence="1">
    <location>
        <begin position="164"/>
        <end position="184"/>
    </location>
</feature>
<reference evidence="3" key="1">
    <citation type="journal article" date="2019" name="Int. J. Syst. Evol. Microbiol.">
        <title>The Global Catalogue of Microorganisms (GCM) 10K type strain sequencing project: providing services to taxonomists for standard genome sequencing and annotation.</title>
        <authorList>
            <consortium name="The Broad Institute Genomics Platform"/>
            <consortium name="The Broad Institute Genome Sequencing Center for Infectious Disease"/>
            <person name="Wu L."/>
            <person name="Ma J."/>
        </authorList>
    </citation>
    <scope>NUCLEOTIDE SEQUENCE [LARGE SCALE GENOMIC DNA]</scope>
    <source>
        <strain evidence="3">JCM 18326</strain>
    </source>
</reference>
<dbReference type="Proteomes" id="UP001500298">
    <property type="component" value="Unassembled WGS sequence"/>
</dbReference>
<feature type="region of interest" description="Disordered" evidence="1">
    <location>
        <begin position="159"/>
        <end position="184"/>
    </location>
</feature>
<keyword evidence="3" id="KW-1185">Reference proteome</keyword>
<evidence type="ECO:0000313" key="3">
    <source>
        <dbReference type="Proteomes" id="UP001500298"/>
    </source>
</evidence>
<gene>
    <name evidence="2" type="ORF">GCM10023331_26070</name>
</gene>
<dbReference type="RefSeq" id="WP_345372480.1">
    <property type="nucleotide sequence ID" value="NZ_BAABJX010000038.1"/>
</dbReference>
<sequence length="379" mass="40565">MRSGVGLKTKAINQQAVEPTVVRVSDGTLKYPVIHPKYTYLIPSGTLLLDCKEERFSEFDLTHEGNIHMEAFRVANGAHIRLIVRHTATAEDLSVTFDRAITDTASVTIPGEQEVTTLDIHVIKHDEDEYEYIVFVAGIEDGQLKTISTRLSTLESGTGKASWENVSGKPSTFPPSTHTHDWSNGVTAKPFNQLGTEFKNNGGSLEVQSIDASKINNLPTGGGSGVSNLDEAMAAGTNLTANYQVDLPEDGNFTIRGFGTFLGDTDGQLSVGSSFGKLKGTDGFGGYSEIEAGEFMGFMAASDGFDNSQLSITGSGLTLESSSGVFGTLTDYSARMTDNNHYITLLRGKQLLGTFIDALEAEGVITTPQNTNLKTAIGL</sequence>